<comment type="caution">
    <text evidence="1">The sequence shown here is derived from an EMBL/GenBank/DDBJ whole genome shotgun (WGS) entry which is preliminary data.</text>
</comment>
<protein>
    <submittedName>
        <fullName evidence="1">Uncharacterized protein</fullName>
    </submittedName>
</protein>
<dbReference type="Proteomes" id="UP001495779">
    <property type="component" value="Unassembled WGS sequence"/>
</dbReference>
<evidence type="ECO:0000313" key="1">
    <source>
        <dbReference type="EMBL" id="MER5078503.1"/>
    </source>
</evidence>
<accession>A0ABD5LAH8</accession>
<dbReference type="AlphaFoldDB" id="A0ABD5LAH8"/>
<sequence>MSQLPAYKACAIGPLFPLAEQRIMGANWAWLIHQESENHLLTKVFCQWITTQLALCDNESNTGCHHLE</sequence>
<proteinExistence type="predicted"/>
<name>A0ABD5LAH8_PROST</name>
<reference evidence="1 2" key="1">
    <citation type="submission" date="2021-04" db="EMBL/GenBank/DDBJ databases">
        <title>Determining the burden of carbapenem-resistant Enterobacterales from a tertiary public heath setting in Bangladesh: a clinical, epidemiological, and molecular study.</title>
        <authorList>
            <person name="Farzana R."/>
            <person name="Walsh T.R."/>
        </authorList>
    </citation>
    <scope>NUCLEOTIDE SEQUENCE [LARGE SCALE GENOMIC DNA]</scope>
    <source>
        <strain evidence="2">dmpro_s316</strain>
    </source>
</reference>
<dbReference type="EMBL" id="JAGSRH010000030">
    <property type="protein sequence ID" value="MER5078503.1"/>
    <property type="molecule type" value="Genomic_DNA"/>
</dbReference>
<gene>
    <name evidence="1" type="ORF">KDV35_16805</name>
</gene>
<organism evidence="1 2">
    <name type="scientific">Providencia stuartii</name>
    <dbReference type="NCBI Taxonomy" id="588"/>
    <lineage>
        <taxon>Bacteria</taxon>
        <taxon>Pseudomonadati</taxon>
        <taxon>Pseudomonadota</taxon>
        <taxon>Gammaproteobacteria</taxon>
        <taxon>Enterobacterales</taxon>
        <taxon>Morganellaceae</taxon>
        <taxon>Providencia</taxon>
    </lineage>
</organism>
<dbReference type="RefSeq" id="WP_250000189.1">
    <property type="nucleotide sequence ID" value="NZ_CP095443.1"/>
</dbReference>
<evidence type="ECO:0000313" key="2">
    <source>
        <dbReference type="Proteomes" id="UP001495779"/>
    </source>
</evidence>